<dbReference type="Proteomes" id="UP000242715">
    <property type="component" value="Unassembled WGS sequence"/>
</dbReference>
<dbReference type="AlphaFoldDB" id="A0A2Z6NAC7"/>
<dbReference type="InterPro" id="IPR000858">
    <property type="entry name" value="S_locus_glycoprot_dom"/>
</dbReference>
<protein>
    <recommendedName>
        <fullName evidence="3">S-locus glycoprotein domain-containing protein</fullName>
    </recommendedName>
</protein>
<keyword evidence="1" id="KW-0732">Signal</keyword>
<evidence type="ECO:0000313" key="4">
    <source>
        <dbReference type="EMBL" id="GAU41688.1"/>
    </source>
</evidence>
<name>A0A2Z6NAC7_TRISU</name>
<dbReference type="Pfam" id="PF00954">
    <property type="entry name" value="S_locus_glycop"/>
    <property type="match status" value="1"/>
</dbReference>
<keyword evidence="5" id="KW-1185">Reference proteome</keyword>
<evidence type="ECO:0000256" key="2">
    <source>
        <dbReference type="ARBA" id="ARBA00023157"/>
    </source>
</evidence>
<evidence type="ECO:0000313" key="5">
    <source>
        <dbReference type="Proteomes" id="UP000242715"/>
    </source>
</evidence>
<sequence length="135" mass="15599">MNGSEKVFRIGPWNGLHFSALPEQVSNSFIHYEIVSNDDDIFYSYSIEINTVISKVVVDQTKQRRYVWDEQEHNWRTYVTLPKDFCDTYGLCGPYGNCIMTQQQSTGKSLNTSTKGTTQRRKVQKMTVVKNPGEF</sequence>
<keyword evidence="2" id="KW-1015">Disulfide bond</keyword>
<accession>A0A2Z6NAC7</accession>
<dbReference type="PANTHER" id="PTHR32444">
    <property type="entry name" value="BULB-TYPE LECTIN DOMAIN-CONTAINING PROTEIN"/>
    <property type="match status" value="1"/>
</dbReference>
<feature type="domain" description="S-locus glycoprotein" evidence="3">
    <location>
        <begin position="8"/>
        <end position="104"/>
    </location>
</feature>
<organism evidence="4 5">
    <name type="scientific">Trifolium subterraneum</name>
    <name type="common">Subterranean clover</name>
    <dbReference type="NCBI Taxonomy" id="3900"/>
    <lineage>
        <taxon>Eukaryota</taxon>
        <taxon>Viridiplantae</taxon>
        <taxon>Streptophyta</taxon>
        <taxon>Embryophyta</taxon>
        <taxon>Tracheophyta</taxon>
        <taxon>Spermatophyta</taxon>
        <taxon>Magnoliopsida</taxon>
        <taxon>eudicotyledons</taxon>
        <taxon>Gunneridae</taxon>
        <taxon>Pentapetalae</taxon>
        <taxon>rosids</taxon>
        <taxon>fabids</taxon>
        <taxon>Fabales</taxon>
        <taxon>Fabaceae</taxon>
        <taxon>Papilionoideae</taxon>
        <taxon>50 kb inversion clade</taxon>
        <taxon>NPAAA clade</taxon>
        <taxon>Hologalegina</taxon>
        <taxon>IRL clade</taxon>
        <taxon>Trifolieae</taxon>
        <taxon>Trifolium</taxon>
    </lineage>
</organism>
<dbReference type="GO" id="GO:0048544">
    <property type="term" value="P:recognition of pollen"/>
    <property type="evidence" value="ECO:0007669"/>
    <property type="project" value="InterPro"/>
</dbReference>
<evidence type="ECO:0000256" key="1">
    <source>
        <dbReference type="ARBA" id="ARBA00022729"/>
    </source>
</evidence>
<proteinExistence type="predicted"/>
<dbReference type="PANTHER" id="PTHR32444:SF234">
    <property type="entry name" value="RECEPTOR-LIKE SERINE_THREONINE-PROTEIN KINASE"/>
    <property type="match status" value="1"/>
</dbReference>
<reference evidence="5" key="1">
    <citation type="journal article" date="2017" name="Front. Plant Sci.">
        <title>Climate Clever Clovers: New Paradigm to Reduce the Environmental Footprint of Ruminants by Breeding Low Methanogenic Forages Utilizing Haplotype Variation.</title>
        <authorList>
            <person name="Kaur P."/>
            <person name="Appels R."/>
            <person name="Bayer P.E."/>
            <person name="Keeble-Gagnere G."/>
            <person name="Wang J."/>
            <person name="Hirakawa H."/>
            <person name="Shirasawa K."/>
            <person name="Vercoe P."/>
            <person name="Stefanova K."/>
            <person name="Durmic Z."/>
            <person name="Nichols P."/>
            <person name="Revell C."/>
            <person name="Isobe S.N."/>
            <person name="Edwards D."/>
            <person name="Erskine W."/>
        </authorList>
    </citation>
    <scope>NUCLEOTIDE SEQUENCE [LARGE SCALE GENOMIC DNA]</scope>
    <source>
        <strain evidence="5">cv. Daliak</strain>
    </source>
</reference>
<gene>
    <name evidence="4" type="ORF">TSUD_94090</name>
</gene>
<evidence type="ECO:0000259" key="3">
    <source>
        <dbReference type="Pfam" id="PF00954"/>
    </source>
</evidence>
<dbReference type="OrthoDB" id="785331at2759"/>
<dbReference type="EMBL" id="DF973875">
    <property type="protein sequence ID" value="GAU41688.1"/>
    <property type="molecule type" value="Genomic_DNA"/>
</dbReference>